<comment type="caution">
    <text evidence="1">The sequence shown here is derived from an EMBL/GenBank/DDBJ whole genome shotgun (WGS) entry which is preliminary data.</text>
</comment>
<name>W7QZY1_9ALTE</name>
<organism evidence="1 2">
    <name type="scientific">Catenovulum agarivorans DS-2</name>
    <dbReference type="NCBI Taxonomy" id="1328313"/>
    <lineage>
        <taxon>Bacteria</taxon>
        <taxon>Pseudomonadati</taxon>
        <taxon>Pseudomonadota</taxon>
        <taxon>Gammaproteobacteria</taxon>
        <taxon>Alteromonadales</taxon>
        <taxon>Alteromonadaceae</taxon>
        <taxon>Catenovulum</taxon>
    </lineage>
</organism>
<dbReference type="AlphaFoldDB" id="W7QZY1"/>
<dbReference type="Proteomes" id="UP000019276">
    <property type="component" value="Unassembled WGS sequence"/>
</dbReference>
<keyword evidence="2" id="KW-1185">Reference proteome</keyword>
<evidence type="ECO:0000313" key="2">
    <source>
        <dbReference type="Proteomes" id="UP000019276"/>
    </source>
</evidence>
<sequence>MSDAQTAQPDLNKQAKPLIDKLPDELNWQQDNRFNALMAEVPKPLFEIILPWLEAEFEHKWDRDNIKKAPDLVKLGAGMFAKMEKDQFLFSGIDIDEKLMLAWWPWGPGAPASLRIFIAQDPEDIKQPGVFSKIKSLIFG</sequence>
<evidence type="ECO:0000313" key="1">
    <source>
        <dbReference type="EMBL" id="EWH10910.1"/>
    </source>
</evidence>
<gene>
    <name evidence="1" type="ORF">DS2_06451</name>
</gene>
<dbReference type="eggNOG" id="ENOG5033GF6">
    <property type="taxonomic scope" value="Bacteria"/>
</dbReference>
<reference evidence="1 2" key="1">
    <citation type="journal article" date="2014" name="Genome Announc.">
        <title>Draft Genome Sequence of the Agar-Degrading Bacterium Catenovulum sp. Strain DS-2, Isolated from Intestines of Haliotis diversicolor.</title>
        <authorList>
            <person name="Shan D."/>
            <person name="Li X."/>
            <person name="Gu Z."/>
            <person name="Wei G."/>
            <person name="Gao Z."/>
            <person name="Shao Z."/>
        </authorList>
    </citation>
    <scope>NUCLEOTIDE SEQUENCE [LARGE SCALE GENOMIC DNA]</scope>
    <source>
        <strain evidence="1 2">DS-2</strain>
    </source>
</reference>
<dbReference type="RefSeq" id="WP_051479677.1">
    <property type="nucleotide sequence ID" value="NZ_ARZY01000008.1"/>
</dbReference>
<dbReference type="STRING" id="1328313.DS2_06451"/>
<dbReference type="EMBL" id="ARZY01000008">
    <property type="protein sequence ID" value="EWH10910.1"/>
    <property type="molecule type" value="Genomic_DNA"/>
</dbReference>
<proteinExistence type="predicted"/>
<accession>W7QZY1</accession>
<protein>
    <submittedName>
        <fullName evidence="1">Uncharacterized protein</fullName>
    </submittedName>
</protein>
<dbReference type="OrthoDB" id="6384680at2"/>